<reference evidence="5 6" key="1">
    <citation type="submission" date="2024-01" db="EMBL/GenBank/DDBJ databases">
        <title>Hyphobacterium bacterium isolated from marine sediment.</title>
        <authorList>
            <person name="Zhao S."/>
        </authorList>
    </citation>
    <scope>NUCLEOTIDE SEQUENCE [LARGE SCALE GENOMIC DNA]</scope>
    <source>
        <strain evidence="5 6">Y60-23</strain>
    </source>
</reference>
<protein>
    <submittedName>
        <fullName evidence="5">Nitroreductase family protein</fullName>
    </submittedName>
</protein>
<evidence type="ECO:0000256" key="3">
    <source>
        <dbReference type="ARBA" id="ARBA00023002"/>
    </source>
</evidence>
<evidence type="ECO:0000313" key="6">
    <source>
        <dbReference type="Proteomes" id="UP001310692"/>
    </source>
</evidence>
<dbReference type="PANTHER" id="PTHR23026:SF90">
    <property type="entry name" value="IODOTYROSINE DEIODINASE 1"/>
    <property type="match status" value="1"/>
</dbReference>
<proteinExistence type="predicted"/>
<dbReference type="InterPro" id="IPR000415">
    <property type="entry name" value="Nitroreductase-like"/>
</dbReference>
<dbReference type="RefSeq" id="WP_330196273.1">
    <property type="nucleotide sequence ID" value="NZ_JAZDRO010000003.1"/>
</dbReference>
<keyword evidence="1" id="KW-0285">Flavoprotein</keyword>
<evidence type="ECO:0000256" key="1">
    <source>
        <dbReference type="ARBA" id="ARBA00022630"/>
    </source>
</evidence>
<dbReference type="PANTHER" id="PTHR23026">
    <property type="entry name" value="NADPH NITROREDUCTASE"/>
    <property type="match status" value="1"/>
</dbReference>
<name>A0ABU7LYU5_9PROT</name>
<dbReference type="EMBL" id="JAZDRO010000003">
    <property type="protein sequence ID" value="MEE2566722.1"/>
    <property type="molecule type" value="Genomic_DNA"/>
</dbReference>
<dbReference type="SUPFAM" id="SSF55469">
    <property type="entry name" value="FMN-dependent nitroreductase-like"/>
    <property type="match status" value="1"/>
</dbReference>
<dbReference type="Pfam" id="PF00881">
    <property type="entry name" value="Nitroreductase"/>
    <property type="match status" value="1"/>
</dbReference>
<comment type="caution">
    <text evidence="5">The sequence shown here is derived from an EMBL/GenBank/DDBJ whole genome shotgun (WGS) entry which is preliminary data.</text>
</comment>
<dbReference type="CDD" id="cd02144">
    <property type="entry name" value="iodotyrosine_dehalogenase"/>
    <property type="match status" value="1"/>
</dbReference>
<keyword evidence="3" id="KW-0560">Oxidoreductase</keyword>
<dbReference type="InterPro" id="IPR029479">
    <property type="entry name" value="Nitroreductase"/>
</dbReference>
<organism evidence="5 6">
    <name type="scientific">Hyphobacterium marinum</name>
    <dbReference type="NCBI Taxonomy" id="3116574"/>
    <lineage>
        <taxon>Bacteria</taxon>
        <taxon>Pseudomonadati</taxon>
        <taxon>Pseudomonadota</taxon>
        <taxon>Alphaproteobacteria</taxon>
        <taxon>Maricaulales</taxon>
        <taxon>Maricaulaceae</taxon>
        <taxon>Hyphobacterium</taxon>
    </lineage>
</organism>
<sequence length="222" mass="24601">MPPKTVPLDFTEKPEDQMRAEALAFYEDIKRRRTVRDFSDRDVPREIVANAIRAAGTAPSGANHQPWHFVAIRPGEIRTKLRAAAEAEEKAFYEGKASQEWLDALEPLGTDDHKPYLETAPWLIAVFAQRRGGVTVGETKKNYYVAESVGIACGMLLTALHRAGLATLTHTPNPMTFLTEICGRPSDEKPYMLIVAGYPAEGASVPEHALVKKSLDDITTWL</sequence>
<evidence type="ECO:0000256" key="2">
    <source>
        <dbReference type="ARBA" id="ARBA00022643"/>
    </source>
</evidence>
<evidence type="ECO:0000313" key="5">
    <source>
        <dbReference type="EMBL" id="MEE2566722.1"/>
    </source>
</evidence>
<dbReference type="Gene3D" id="3.40.109.10">
    <property type="entry name" value="NADH Oxidase"/>
    <property type="match status" value="1"/>
</dbReference>
<keyword evidence="2" id="KW-0288">FMN</keyword>
<evidence type="ECO:0000259" key="4">
    <source>
        <dbReference type="Pfam" id="PF00881"/>
    </source>
</evidence>
<dbReference type="Proteomes" id="UP001310692">
    <property type="component" value="Unassembled WGS sequence"/>
</dbReference>
<feature type="domain" description="Nitroreductase" evidence="4">
    <location>
        <begin position="29"/>
        <end position="198"/>
    </location>
</feature>
<keyword evidence="6" id="KW-1185">Reference proteome</keyword>
<accession>A0ABU7LYU5</accession>
<gene>
    <name evidence="5" type="ORF">V0U35_08525</name>
</gene>
<dbReference type="InterPro" id="IPR050627">
    <property type="entry name" value="Nitroreductase/BluB"/>
</dbReference>